<dbReference type="AlphaFoldDB" id="W5TR75"/>
<feature type="transmembrane region" description="Helical" evidence="8">
    <location>
        <begin position="34"/>
        <end position="57"/>
    </location>
</feature>
<dbReference type="eggNOG" id="COG0651">
    <property type="taxonomic scope" value="Bacteria"/>
</dbReference>
<dbReference type="InterPro" id="IPR001750">
    <property type="entry name" value="ND/Mrp_TM"/>
</dbReference>
<feature type="transmembrane region" description="Helical" evidence="8">
    <location>
        <begin position="6"/>
        <end position="22"/>
    </location>
</feature>
<keyword evidence="2" id="KW-1003">Cell membrane</keyword>
<dbReference type="PANTHER" id="PTHR42682:SF3">
    <property type="entry name" value="FORMATE HYDROGENLYASE SUBUNIT 3-RELATED"/>
    <property type="match status" value="1"/>
</dbReference>
<feature type="transmembrane region" description="Helical" evidence="8">
    <location>
        <begin position="467"/>
        <end position="488"/>
    </location>
</feature>
<evidence type="ECO:0000259" key="9">
    <source>
        <dbReference type="Pfam" id="PF00361"/>
    </source>
</evidence>
<dbReference type="RefSeq" id="WP_025351141.1">
    <property type="nucleotide sequence ID" value="NZ_CP006850.1"/>
</dbReference>
<feature type="transmembrane region" description="Helical" evidence="8">
    <location>
        <begin position="417"/>
        <end position="446"/>
    </location>
</feature>
<dbReference type="EMBL" id="CP006850">
    <property type="protein sequence ID" value="AHH19751.1"/>
    <property type="molecule type" value="Genomic_DNA"/>
</dbReference>
<feature type="transmembrane region" description="Helical" evidence="8">
    <location>
        <begin position="206"/>
        <end position="227"/>
    </location>
</feature>
<feature type="transmembrane region" description="Helical" evidence="8">
    <location>
        <begin position="113"/>
        <end position="138"/>
    </location>
</feature>
<feature type="transmembrane region" description="Helical" evidence="8">
    <location>
        <begin position="662"/>
        <end position="680"/>
    </location>
</feature>
<organism evidence="10 11">
    <name type="scientific">Nocardia nova SH22a</name>
    <dbReference type="NCBI Taxonomy" id="1415166"/>
    <lineage>
        <taxon>Bacteria</taxon>
        <taxon>Bacillati</taxon>
        <taxon>Actinomycetota</taxon>
        <taxon>Actinomycetes</taxon>
        <taxon>Mycobacteriales</taxon>
        <taxon>Nocardiaceae</taxon>
        <taxon>Nocardia</taxon>
    </lineage>
</organism>
<feature type="transmembrane region" description="Helical" evidence="8">
    <location>
        <begin position="268"/>
        <end position="290"/>
    </location>
</feature>
<dbReference type="OrthoDB" id="9811798at2"/>
<evidence type="ECO:0000256" key="2">
    <source>
        <dbReference type="ARBA" id="ARBA00022475"/>
    </source>
</evidence>
<keyword evidence="11" id="KW-1185">Reference proteome</keyword>
<gene>
    <name evidence="10" type="ORF">NONO_c49670</name>
</gene>
<dbReference type="KEGG" id="nno:NONO_c49670"/>
<evidence type="ECO:0000256" key="3">
    <source>
        <dbReference type="ARBA" id="ARBA00022692"/>
    </source>
</evidence>
<evidence type="ECO:0000256" key="1">
    <source>
        <dbReference type="ARBA" id="ARBA00004651"/>
    </source>
</evidence>
<name>W5TR75_9NOCA</name>
<evidence type="ECO:0000256" key="8">
    <source>
        <dbReference type="SAM" id="Phobius"/>
    </source>
</evidence>
<dbReference type="HOGENOM" id="CLU_007100_8_1_11"/>
<keyword evidence="10" id="KW-0830">Ubiquinone</keyword>
<feature type="transmembrane region" description="Helical" evidence="8">
    <location>
        <begin position="77"/>
        <end position="101"/>
    </location>
</feature>
<dbReference type="InterPro" id="IPR052175">
    <property type="entry name" value="ComplexI-like_HydComp"/>
</dbReference>
<reference evidence="10 11" key="1">
    <citation type="journal article" date="2014" name="Appl. Environ. Microbiol.">
        <title>Insights into the Microbial Degradation of Rubber and Gutta-Percha by Analysis of the Complete Genome of Nocardia nova SH22a.</title>
        <authorList>
            <person name="Luo Q."/>
            <person name="Hiessl S."/>
            <person name="Poehlein A."/>
            <person name="Daniel R."/>
            <person name="Steinbuchel A."/>
        </authorList>
    </citation>
    <scope>NUCLEOTIDE SEQUENCE [LARGE SCALE GENOMIC DNA]</scope>
    <source>
        <strain evidence="10">SH22a</strain>
    </source>
</reference>
<keyword evidence="6 8" id="KW-0472">Membrane</keyword>
<feature type="transmembrane region" description="Helical" evidence="8">
    <location>
        <begin position="382"/>
        <end position="405"/>
    </location>
</feature>
<dbReference type="PATRIC" id="fig|1415166.3.peg.5125"/>
<comment type="subcellular location">
    <subcellularLocation>
        <location evidence="1">Cell membrane</location>
        <topology evidence="1">Multi-pass membrane protein</topology>
    </subcellularLocation>
    <subcellularLocation>
        <location evidence="7">Membrane</location>
        <topology evidence="7">Multi-pass membrane protein</topology>
    </subcellularLocation>
</comment>
<dbReference type="GO" id="GO:0016491">
    <property type="term" value="F:oxidoreductase activity"/>
    <property type="evidence" value="ECO:0007669"/>
    <property type="project" value="UniProtKB-KW"/>
</dbReference>
<keyword evidence="3 7" id="KW-0812">Transmembrane</keyword>
<protein>
    <submittedName>
        <fullName evidence="10">Putative NADH-ubiquinone/plastoquinone oxidoreductase</fullName>
    </submittedName>
</protein>
<dbReference type="Pfam" id="PF00361">
    <property type="entry name" value="Proton_antipo_M"/>
    <property type="match status" value="1"/>
</dbReference>
<evidence type="ECO:0000256" key="7">
    <source>
        <dbReference type="RuleBase" id="RU000320"/>
    </source>
</evidence>
<feature type="transmembrane region" description="Helical" evidence="8">
    <location>
        <begin position="530"/>
        <end position="549"/>
    </location>
</feature>
<evidence type="ECO:0000256" key="5">
    <source>
        <dbReference type="ARBA" id="ARBA00023002"/>
    </source>
</evidence>
<keyword evidence="5" id="KW-0560">Oxidoreductase</keyword>
<dbReference type="PANTHER" id="PTHR42682">
    <property type="entry name" value="HYDROGENASE-4 COMPONENT F"/>
    <property type="match status" value="1"/>
</dbReference>
<proteinExistence type="predicted"/>
<evidence type="ECO:0000313" key="11">
    <source>
        <dbReference type="Proteomes" id="UP000019150"/>
    </source>
</evidence>
<evidence type="ECO:0000256" key="4">
    <source>
        <dbReference type="ARBA" id="ARBA00022989"/>
    </source>
</evidence>
<evidence type="ECO:0000256" key="6">
    <source>
        <dbReference type="ARBA" id="ARBA00023136"/>
    </source>
</evidence>
<evidence type="ECO:0000313" key="10">
    <source>
        <dbReference type="EMBL" id="AHH19751.1"/>
    </source>
</evidence>
<feature type="domain" description="NADH:quinone oxidoreductase/Mrp antiporter transmembrane" evidence="9">
    <location>
        <begin position="128"/>
        <end position="410"/>
    </location>
</feature>
<accession>W5TR75</accession>
<feature type="transmembrane region" description="Helical" evidence="8">
    <location>
        <begin position="239"/>
        <end position="256"/>
    </location>
</feature>
<dbReference type="STRING" id="1415166.NONO_c49670"/>
<feature type="transmembrane region" description="Helical" evidence="8">
    <location>
        <begin position="161"/>
        <end position="185"/>
    </location>
</feature>
<sequence length="681" mass="70777">MTIVPWIGLGLLGLGFLVDLIAGARHAWVRPVPYLLGIAASVLFVVIGAAGLGGTGIRSSMDAFLGFGSAQLTVDRLSGLFLVIVFTVAIPGSLACAAWAVRPGRVTSRGIGAAYALTLAAVAVVVCADNVFVFLFAWESLTVAFYLLTALDRRGVGDGTAAVITGGMGKISGAALLIGFLLLVSRAGSFSLPSLAALPGSGWRDAAFALLVAGFAVKVGLVPLHVWMPRGYRAAPGPLRAIMAGVAVNAGFYGLWRTLDLLHRPPAWLAIITLLLAGATALLGIAHATVQTNLAEVVAYSSVENGGLITAGYAVALVGAATGLPALVAVVLLAATLQAIAHALAKTLLFTSTAGIEEATGTTELDDLRGVGYRLPWSGAGLAVGSLTLAGLPLTVGFVSEWFLLESLMQQFRLEPLYYTLPLAVTGALVALTAGFAAVAFVRIVGLTVLGPRGLTDMLLHRDIGPAARLGVVALAGACVAVAAVTPLEIRFIAVGLDPIVNSGQVDAARAQPWVLGPVYPDFSVLSPSWLAITLPALFVFAAAVCVVFGRGRVLRVRRVPVWRSATGGVEGENHYKPFAFANPSRKVLANVLLTRAELRTVERRTGGMDDDPRPGAGSAHLGYSSDVVEAVEAFVYRPLLRPVRAVVRTVKRLQNGRLDAYVGYMLIALLAVLAVVLALN</sequence>
<dbReference type="Proteomes" id="UP000019150">
    <property type="component" value="Chromosome"/>
</dbReference>
<feature type="transmembrane region" description="Helical" evidence="8">
    <location>
        <begin position="310"/>
        <end position="337"/>
    </location>
</feature>
<dbReference type="GO" id="GO:0005886">
    <property type="term" value="C:plasma membrane"/>
    <property type="evidence" value="ECO:0007669"/>
    <property type="project" value="UniProtKB-SubCell"/>
</dbReference>
<keyword evidence="4 8" id="KW-1133">Transmembrane helix</keyword>